<dbReference type="HOGENOM" id="CLU_2510857_0_0_6"/>
<name>A8FQJ7_SHESH</name>
<evidence type="ECO:0000313" key="2">
    <source>
        <dbReference type="EMBL" id="ABV35120.1"/>
    </source>
</evidence>
<keyword evidence="1" id="KW-0472">Membrane</keyword>
<dbReference type="eggNOG" id="COG0845">
    <property type="taxonomic scope" value="Bacteria"/>
</dbReference>
<feature type="transmembrane region" description="Helical" evidence="1">
    <location>
        <begin position="27"/>
        <end position="49"/>
    </location>
</feature>
<dbReference type="Proteomes" id="UP000002015">
    <property type="component" value="Chromosome"/>
</dbReference>
<sequence length="85" mass="9288">MTGIFRRQAVEAQKNKLHGDISLAQPLSIYSVVLALLAIVVATSIFLSFSNYARKETVRGYIVPDKGVIKTHASRSGNVMLIILS</sequence>
<dbReference type="KEGG" id="sse:Ssed_0507"/>
<proteinExistence type="predicted"/>
<evidence type="ECO:0000313" key="3">
    <source>
        <dbReference type="Proteomes" id="UP000002015"/>
    </source>
</evidence>
<dbReference type="STRING" id="425104.Ssed_0507"/>
<keyword evidence="1" id="KW-0812">Transmembrane</keyword>
<dbReference type="OrthoDB" id="9775513at2"/>
<keyword evidence="1" id="KW-1133">Transmembrane helix</keyword>
<organism evidence="2 3">
    <name type="scientific">Shewanella sediminis (strain HAW-EB3)</name>
    <dbReference type="NCBI Taxonomy" id="425104"/>
    <lineage>
        <taxon>Bacteria</taxon>
        <taxon>Pseudomonadati</taxon>
        <taxon>Pseudomonadota</taxon>
        <taxon>Gammaproteobacteria</taxon>
        <taxon>Alteromonadales</taxon>
        <taxon>Shewanellaceae</taxon>
        <taxon>Shewanella</taxon>
    </lineage>
</organism>
<accession>A8FQJ7</accession>
<dbReference type="EMBL" id="CP000821">
    <property type="protein sequence ID" value="ABV35120.1"/>
    <property type="molecule type" value="Genomic_DNA"/>
</dbReference>
<evidence type="ECO:0000256" key="1">
    <source>
        <dbReference type="SAM" id="Phobius"/>
    </source>
</evidence>
<gene>
    <name evidence="2" type="ordered locus">Ssed_0507</name>
</gene>
<dbReference type="AlphaFoldDB" id="A8FQJ7"/>
<keyword evidence="3" id="KW-1185">Reference proteome</keyword>
<protein>
    <submittedName>
        <fullName evidence="2">Toxin secretion, membrane fusion protein</fullName>
    </submittedName>
</protein>
<reference evidence="2 3" key="1">
    <citation type="submission" date="2007-08" db="EMBL/GenBank/DDBJ databases">
        <title>Complete sequence of Shewanella sediminis HAW-EB3.</title>
        <authorList>
            <consortium name="US DOE Joint Genome Institute"/>
            <person name="Copeland A."/>
            <person name="Lucas S."/>
            <person name="Lapidus A."/>
            <person name="Barry K."/>
            <person name="Glavina del Rio T."/>
            <person name="Dalin E."/>
            <person name="Tice H."/>
            <person name="Pitluck S."/>
            <person name="Chertkov O."/>
            <person name="Brettin T."/>
            <person name="Bruce D."/>
            <person name="Detter J.C."/>
            <person name="Han C."/>
            <person name="Schmutz J."/>
            <person name="Larimer F."/>
            <person name="Land M."/>
            <person name="Hauser L."/>
            <person name="Kyrpides N."/>
            <person name="Kim E."/>
            <person name="Zhao J.-S."/>
            <person name="Richardson P."/>
        </authorList>
    </citation>
    <scope>NUCLEOTIDE SEQUENCE [LARGE SCALE GENOMIC DNA]</scope>
    <source>
        <strain evidence="2 3">HAW-EB3</strain>
    </source>
</reference>
<dbReference type="RefSeq" id="WP_012140857.1">
    <property type="nucleotide sequence ID" value="NC_009831.1"/>
</dbReference>